<dbReference type="Proteomes" id="UP000813461">
    <property type="component" value="Unassembled WGS sequence"/>
</dbReference>
<dbReference type="InterPro" id="IPR000719">
    <property type="entry name" value="Prot_kinase_dom"/>
</dbReference>
<dbReference type="SUPFAM" id="SSF56112">
    <property type="entry name" value="Protein kinase-like (PK-like)"/>
    <property type="match status" value="1"/>
</dbReference>
<dbReference type="GO" id="GO:0005524">
    <property type="term" value="F:ATP binding"/>
    <property type="evidence" value="ECO:0007669"/>
    <property type="project" value="InterPro"/>
</dbReference>
<proteinExistence type="predicted"/>
<organism evidence="2 3">
    <name type="scientific">Paraphoma chrysanthemicola</name>
    <dbReference type="NCBI Taxonomy" id="798071"/>
    <lineage>
        <taxon>Eukaryota</taxon>
        <taxon>Fungi</taxon>
        <taxon>Dikarya</taxon>
        <taxon>Ascomycota</taxon>
        <taxon>Pezizomycotina</taxon>
        <taxon>Dothideomycetes</taxon>
        <taxon>Pleosporomycetidae</taxon>
        <taxon>Pleosporales</taxon>
        <taxon>Pleosporineae</taxon>
        <taxon>Phaeosphaeriaceae</taxon>
        <taxon>Paraphoma</taxon>
    </lineage>
</organism>
<protein>
    <recommendedName>
        <fullName evidence="1">Protein kinase domain-containing protein</fullName>
    </recommendedName>
</protein>
<dbReference type="PANTHER" id="PTHR37542:SF1">
    <property type="entry name" value="PRION-INHIBITION AND PROPAGATION HELO DOMAIN-CONTAINING PROTEIN"/>
    <property type="match status" value="1"/>
</dbReference>
<gene>
    <name evidence="2" type="ORF">FB567DRAFT_596251</name>
</gene>
<dbReference type="GO" id="GO:0004672">
    <property type="term" value="F:protein kinase activity"/>
    <property type="evidence" value="ECO:0007669"/>
    <property type="project" value="InterPro"/>
</dbReference>
<dbReference type="AlphaFoldDB" id="A0A8K0QZN0"/>
<feature type="domain" description="Protein kinase" evidence="1">
    <location>
        <begin position="217"/>
        <end position="518"/>
    </location>
</feature>
<evidence type="ECO:0000259" key="1">
    <source>
        <dbReference type="PROSITE" id="PS50011"/>
    </source>
</evidence>
<evidence type="ECO:0000313" key="3">
    <source>
        <dbReference type="Proteomes" id="UP000813461"/>
    </source>
</evidence>
<evidence type="ECO:0000313" key="2">
    <source>
        <dbReference type="EMBL" id="KAH7077060.1"/>
    </source>
</evidence>
<keyword evidence="3" id="KW-1185">Reference proteome</keyword>
<dbReference type="PROSITE" id="PS50011">
    <property type="entry name" value="PROTEIN_KINASE_DOM"/>
    <property type="match status" value="1"/>
</dbReference>
<comment type="caution">
    <text evidence="2">The sequence shown here is derived from an EMBL/GenBank/DDBJ whole genome shotgun (WGS) entry which is preliminary data.</text>
</comment>
<accession>A0A8K0QZN0</accession>
<dbReference type="OrthoDB" id="1911848at2759"/>
<dbReference type="InterPro" id="IPR011009">
    <property type="entry name" value="Kinase-like_dom_sf"/>
</dbReference>
<name>A0A8K0QZN0_9PLEO</name>
<sequence length="542" mass="61068">MPAELVLAAIGTADLTIKYGRSLIELYSSYKNATAEIGERILLMETNWLRTEKQLDFLKRIWDKLDEDHQAIQLRILRLLIINLESAIEEVEKLGHTKKKGYAVGSDAKAEPEYRRLRYAFVKKGLDATIASLEKWQRAFDPTWFLILRMSDALVDVELAKVTRSTPSVNTPASPNASITSAKTIRDSLRPEDAGTRSSIFLPAEGISSSTRTPIQYSTACLLQRGPKNTIYILDSVQSLPEADPAVQNTDVRDLARKLANTDPLKFGLLQCRGVVKVLDANRKISSYDFVFHIPPSLRSPPLSLRKILIDATPDISLSRRFHIAQQLAQSLSYVHTYGFVHKGIRPETILIFPNQNDKLACLFLLGFEKFRPAQPGRTLRAGDDLWQKELYRHPRRQGLRPEDEYVMQHDIYSLGVCLLEIGLWQSLVVHHPGSTAINTLRESSTEDQPIASPLLPTLKTHNNDKVKNASLIKDCLVVLAKRELPSRMGDKYTDIVTSCLTCLDETNADFSDESEFMDEDGITIGVRYIEKILLQLNDISV</sequence>
<reference evidence="2" key="1">
    <citation type="journal article" date="2021" name="Nat. Commun.">
        <title>Genetic determinants of endophytism in the Arabidopsis root mycobiome.</title>
        <authorList>
            <person name="Mesny F."/>
            <person name="Miyauchi S."/>
            <person name="Thiergart T."/>
            <person name="Pickel B."/>
            <person name="Atanasova L."/>
            <person name="Karlsson M."/>
            <person name="Huettel B."/>
            <person name="Barry K.W."/>
            <person name="Haridas S."/>
            <person name="Chen C."/>
            <person name="Bauer D."/>
            <person name="Andreopoulos W."/>
            <person name="Pangilinan J."/>
            <person name="LaButti K."/>
            <person name="Riley R."/>
            <person name="Lipzen A."/>
            <person name="Clum A."/>
            <person name="Drula E."/>
            <person name="Henrissat B."/>
            <person name="Kohler A."/>
            <person name="Grigoriev I.V."/>
            <person name="Martin F.M."/>
            <person name="Hacquard S."/>
        </authorList>
    </citation>
    <scope>NUCLEOTIDE SEQUENCE</scope>
    <source>
        <strain evidence="2">MPI-SDFR-AT-0120</strain>
    </source>
</reference>
<dbReference type="Gene3D" id="1.10.510.10">
    <property type="entry name" value="Transferase(Phosphotransferase) domain 1"/>
    <property type="match status" value="1"/>
</dbReference>
<dbReference type="PANTHER" id="PTHR37542">
    <property type="entry name" value="HELO DOMAIN-CONTAINING PROTEIN-RELATED"/>
    <property type="match status" value="1"/>
</dbReference>
<dbReference type="EMBL" id="JAGMVJ010000018">
    <property type="protein sequence ID" value="KAH7077060.1"/>
    <property type="molecule type" value="Genomic_DNA"/>
</dbReference>